<feature type="non-terminal residue" evidence="7">
    <location>
        <position position="154"/>
    </location>
</feature>
<dbReference type="GO" id="GO:0005524">
    <property type="term" value="F:ATP binding"/>
    <property type="evidence" value="ECO:0007669"/>
    <property type="project" value="UniProtKB-KW"/>
</dbReference>
<dbReference type="SUPFAM" id="SSF52540">
    <property type="entry name" value="P-loop containing nucleoside triphosphate hydrolases"/>
    <property type="match status" value="1"/>
</dbReference>
<dbReference type="InterPro" id="IPR019821">
    <property type="entry name" value="Kinesin_motor_CS"/>
</dbReference>
<evidence type="ECO:0000256" key="5">
    <source>
        <dbReference type="PROSITE-ProRule" id="PRU00283"/>
    </source>
</evidence>
<keyword evidence="4" id="KW-0963">Cytoplasm</keyword>
<dbReference type="GO" id="GO:0008017">
    <property type="term" value="F:microtubule binding"/>
    <property type="evidence" value="ECO:0007669"/>
    <property type="project" value="InterPro"/>
</dbReference>
<reference evidence="7 8" key="1">
    <citation type="submission" date="2018-11" db="EMBL/GenBank/DDBJ databases">
        <authorList>
            <consortium name="Pathogen Informatics"/>
        </authorList>
    </citation>
    <scope>NUCLEOTIDE SEQUENCE [LARGE SCALE GENOMIC DNA]</scope>
</reference>
<keyword evidence="2" id="KW-0547">Nucleotide-binding</keyword>
<dbReference type="Pfam" id="PF00225">
    <property type="entry name" value="Kinesin"/>
    <property type="match status" value="1"/>
</dbReference>
<dbReference type="PRINTS" id="PR00380">
    <property type="entry name" value="KINESINHEAVY"/>
</dbReference>
<dbReference type="GO" id="GO:0003777">
    <property type="term" value="F:microtubule motor activity"/>
    <property type="evidence" value="ECO:0007669"/>
    <property type="project" value="InterPro"/>
</dbReference>
<dbReference type="EMBL" id="UYRV01019154">
    <property type="protein sequence ID" value="VDK65654.1"/>
    <property type="molecule type" value="Genomic_DNA"/>
</dbReference>
<evidence type="ECO:0000256" key="1">
    <source>
        <dbReference type="ARBA" id="ARBA00004245"/>
    </source>
</evidence>
<protein>
    <recommendedName>
        <fullName evidence="6">Kinesin motor domain-containing protein</fullName>
    </recommendedName>
</protein>
<comment type="caution">
    <text evidence="5">Lacks conserved residue(s) required for the propagation of feature annotation.</text>
</comment>
<keyword evidence="8" id="KW-1185">Reference proteome</keyword>
<gene>
    <name evidence="7" type="ORF">CGOC_LOCUS6055</name>
</gene>
<organism evidence="7 8">
    <name type="scientific">Cylicostephanus goldi</name>
    <name type="common">Nematode worm</name>
    <dbReference type="NCBI Taxonomy" id="71465"/>
    <lineage>
        <taxon>Eukaryota</taxon>
        <taxon>Metazoa</taxon>
        <taxon>Ecdysozoa</taxon>
        <taxon>Nematoda</taxon>
        <taxon>Chromadorea</taxon>
        <taxon>Rhabditida</taxon>
        <taxon>Rhabditina</taxon>
        <taxon>Rhabditomorpha</taxon>
        <taxon>Strongyloidea</taxon>
        <taxon>Strongylidae</taxon>
        <taxon>Cylicostephanus</taxon>
    </lineage>
</organism>
<dbReference type="Gene3D" id="3.40.850.10">
    <property type="entry name" value="Kinesin motor domain"/>
    <property type="match status" value="1"/>
</dbReference>
<evidence type="ECO:0000259" key="6">
    <source>
        <dbReference type="PROSITE" id="PS50067"/>
    </source>
</evidence>
<evidence type="ECO:0000256" key="3">
    <source>
        <dbReference type="ARBA" id="ARBA00022840"/>
    </source>
</evidence>
<dbReference type="AlphaFoldDB" id="A0A3P6TG85"/>
<dbReference type="InterPro" id="IPR036961">
    <property type="entry name" value="Kinesin_motor_dom_sf"/>
</dbReference>
<evidence type="ECO:0000256" key="2">
    <source>
        <dbReference type="ARBA" id="ARBA00022741"/>
    </source>
</evidence>
<dbReference type="InterPro" id="IPR001752">
    <property type="entry name" value="Kinesin_motor_dom"/>
</dbReference>
<dbReference type="SMART" id="SM00129">
    <property type="entry name" value="KISc"/>
    <property type="match status" value="1"/>
</dbReference>
<evidence type="ECO:0000313" key="7">
    <source>
        <dbReference type="EMBL" id="VDK65654.1"/>
    </source>
</evidence>
<dbReference type="OrthoDB" id="3176171at2759"/>
<dbReference type="Proteomes" id="UP000271889">
    <property type="component" value="Unassembled WGS sequence"/>
</dbReference>
<dbReference type="PANTHER" id="PTHR47972">
    <property type="entry name" value="KINESIN-LIKE PROTEIN KLP-3"/>
    <property type="match status" value="1"/>
</dbReference>
<proteinExistence type="inferred from homology"/>
<dbReference type="PROSITE" id="PS00411">
    <property type="entry name" value="KINESIN_MOTOR_1"/>
    <property type="match status" value="1"/>
</dbReference>
<dbReference type="InterPro" id="IPR027417">
    <property type="entry name" value="P-loop_NTPase"/>
</dbReference>
<accession>A0A3P6TG85</accession>
<name>A0A3P6TG85_CYLGO</name>
<sequence>MQLFEAADGRDKDMEYEIKISMMEIYNEKIKDLLGNSSTQLAIRLGEDGRLSIPGLREVCVKSVDHVIEVLAEGKKNKAVAATEANVCSSRSHVIVRVILTTKNKITGTTSVGRLNLVDLAGSERVSQTNATGLLLKEAQAINKYSTPLSLSKK</sequence>
<keyword evidence="4" id="KW-0206">Cytoskeleton</keyword>
<dbReference type="PROSITE" id="PS50067">
    <property type="entry name" value="KINESIN_MOTOR_2"/>
    <property type="match status" value="1"/>
</dbReference>
<comment type="similarity">
    <text evidence="5">Belongs to the TRAFAC class myosin-kinesin ATPase superfamily. Kinesin family.</text>
</comment>
<comment type="subcellular location">
    <subcellularLocation>
        <location evidence="1">Cytoplasm</location>
        <location evidence="1">Cytoskeleton</location>
    </subcellularLocation>
</comment>
<dbReference type="PANTHER" id="PTHR47972:SF28">
    <property type="entry name" value="KINESIN-LIKE PROTEIN KLP-3"/>
    <property type="match status" value="1"/>
</dbReference>
<feature type="domain" description="Kinesin motor" evidence="6">
    <location>
        <begin position="1"/>
        <end position="154"/>
    </location>
</feature>
<evidence type="ECO:0000256" key="4">
    <source>
        <dbReference type="ARBA" id="ARBA00023212"/>
    </source>
</evidence>
<dbReference type="GO" id="GO:0015630">
    <property type="term" value="C:microtubule cytoskeleton"/>
    <property type="evidence" value="ECO:0007669"/>
    <property type="project" value="TreeGrafter"/>
</dbReference>
<evidence type="ECO:0000313" key="8">
    <source>
        <dbReference type="Proteomes" id="UP000271889"/>
    </source>
</evidence>
<dbReference type="GO" id="GO:0007018">
    <property type="term" value="P:microtubule-based movement"/>
    <property type="evidence" value="ECO:0007669"/>
    <property type="project" value="InterPro"/>
</dbReference>
<dbReference type="InterPro" id="IPR027640">
    <property type="entry name" value="Kinesin-like_fam"/>
</dbReference>
<keyword evidence="3" id="KW-0067">ATP-binding</keyword>